<dbReference type="RefSeq" id="WP_040991960.1">
    <property type="nucleotide sequence ID" value="NZ_JTKH01000024.1"/>
</dbReference>
<keyword evidence="1" id="KW-0732">Signal</keyword>
<evidence type="ECO:0000313" key="3">
    <source>
        <dbReference type="Proteomes" id="UP000031672"/>
    </source>
</evidence>
<reference evidence="2 3" key="1">
    <citation type="submission" date="2014-11" db="EMBL/GenBank/DDBJ databases">
        <title>Draft Genome Sequence of Vibrio piscirenalis strains CECT 8603T and CECT 8604, two marine Gammaproteobacterium isolated from cultured gilthead sea bream (Sparus aurata).</title>
        <authorList>
            <person name="Arahal D.R."/>
            <person name="Rodrigo-Torres L."/>
            <person name="Lucena T."/>
            <person name="Pujalte M.J."/>
        </authorList>
    </citation>
    <scope>NUCLEOTIDE SEQUENCE [LARGE SCALE GENOMIC DNA]</scope>
    <source>
        <strain evidence="2 3">DCR 1-4-2</strain>
    </source>
</reference>
<dbReference type="EMBL" id="JTKH01000024">
    <property type="protein sequence ID" value="KII76027.1"/>
    <property type="molecule type" value="Genomic_DNA"/>
</dbReference>
<keyword evidence="3" id="KW-1185">Reference proteome</keyword>
<evidence type="ECO:0000313" key="2">
    <source>
        <dbReference type="EMBL" id="KII76027.1"/>
    </source>
</evidence>
<feature type="signal peptide" evidence="1">
    <location>
        <begin position="1"/>
        <end position="21"/>
    </location>
</feature>
<dbReference type="Proteomes" id="UP000031672">
    <property type="component" value="Unassembled WGS sequence"/>
</dbReference>
<gene>
    <name evidence="2" type="ORF">OJ16_14450</name>
</gene>
<feature type="chain" id="PRO_5009758837" evidence="1">
    <location>
        <begin position="22"/>
        <end position="146"/>
    </location>
</feature>
<accession>A0A0C2NPJ1</accession>
<evidence type="ECO:0000256" key="1">
    <source>
        <dbReference type="SAM" id="SignalP"/>
    </source>
</evidence>
<dbReference type="AlphaFoldDB" id="A0A0C2NPJ1"/>
<accession>A0A0C2NHX3</accession>
<comment type="caution">
    <text evidence="2">The sequence shown here is derived from an EMBL/GenBank/DDBJ whole genome shotgun (WGS) entry which is preliminary data.</text>
</comment>
<name>A0A0C2NPJ1_9VIBR</name>
<protein>
    <submittedName>
        <fullName evidence="2">Uncharacterized protein</fullName>
    </submittedName>
</protein>
<dbReference type="OrthoDB" id="5906572at2"/>
<proteinExistence type="predicted"/>
<sequence length="146" mass="15429">MKMLKWGCIVTGWSLASFVQAEVMTADQLDSLFQDKSVAPAALVEQFNQHSFIDNITPFLSAVAQKRNDDLPAVLSLLLTQHPQHVNAITNAARELGVSNQAITIAAIEAGIDPTVIASATAAGIEAEVATPVPNPPTKKDPISGN</sequence>
<organism evidence="2 3">
    <name type="scientific">Vibrio renipiscarius</name>
    <dbReference type="NCBI Taxonomy" id="1461322"/>
    <lineage>
        <taxon>Bacteria</taxon>
        <taxon>Pseudomonadati</taxon>
        <taxon>Pseudomonadota</taxon>
        <taxon>Gammaproteobacteria</taxon>
        <taxon>Vibrionales</taxon>
        <taxon>Vibrionaceae</taxon>
        <taxon>Vibrio</taxon>
    </lineage>
</organism>